<dbReference type="PIRSF" id="PIRSF019307">
    <property type="entry name" value="UCP019307"/>
    <property type="match status" value="1"/>
</dbReference>
<accession>A0A9Q8LB00</accession>
<organism evidence="2 3">
    <name type="scientific">Passalora fulva</name>
    <name type="common">Tomato leaf mold</name>
    <name type="synonym">Cladosporium fulvum</name>
    <dbReference type="NCBI Taxonomy" id="5499"/>
    <lineage>
        <taxon>Eukaryota</taxon>
        <taxon>Fungi</taxon>
        <taxon>Dikarya</taxon>
        <taxon>Ascomycota</taxon>
        <taxon>Pezizomycotina</taxon>
        <taxon>Dothideomycetes</taxon>
        <taxon>Dothideomycetidae</taxon>
        <taxon>Mycosphaerellales</taxon>
        <taxon>Mycosphaerellaceae</taxon>
        <taxon>Fulvia</taxon>
    </lineage>
</organism>
<dbReference type="EMBL" id="CP090164">
    <property type="protein sequence ID" value="UJO14180.1"/>
    <property type="molecule type" value="Genomic_DNA"/>
</dbReference>
<keyword evidence="3" id="KW-1185">Reference proteome</keyword>
<dbReference type="PANTHER" id="PTHR36448">
    <property type="entry name" value="BLR7373 PROTEIN"/>
    <property type="match status" value="1"/>
</dbReference>
<sequence>MAAKLTPLKDLKVLRHQIPAHDLTPNTSLARKPLLIYKSAFLTSTSASQTESHLSTVGVVTPQWRYTMYSTTRFHSTSRELLAVSRGKAKLCFGHEENEGRVKTVVERGDVIVVPAGVGHRLLEDLTEGGGGFEMDESYPRGCNWDMCYGKKGEESKVEKIKGLPWFERDPVDGDEGPVLDV</sequence>
<dbReference type="Gene3D" id="2.60.120.10">
    <property type="entry name" value="Jelly Rolls"/>
    <property type="match status" value="1"/>
</dbReference>
<dbReference type="InterPro" id="IPR006045">
    <property type="entry name" value="Cupin_1"/>
</dbReference>
<evidence type="ECO:0000313" key="2">
    <source>
        <dbReference type="EMBL" id="UJO14180.1"/>
    </source>
</evidence>
<protein>
    <recommendedName>
        <fullName evidence="1">Cupin type-1 domain-containing protein</fullName>
    </recommendedName>
</protein>
<gene>
    <name evidence="2" type="ORF">CLAFUR5_03370</name>
</gene>
<name>A0A9Q8LB00_PASFU</name>
<dbReference type="InterPro" id="IPR014500">
    <property type="entry name" value="UCP019307_cupin"/>
</dbReference>
<dbReference type="InterPro" id="IPR047121">
    <property type="entry name" value="YjiB-like"/>
</dbReference>
<dbReference type="OMA" id="GIFDYHH"/>
<dbReference type="InterPro" id="IPR014710">
    <property type="entry name" value="RmlC-like_jellyroll"/>
</dbReference>
<dbReference type="Proteomes" id="UP000756132">
    <property type="component" value="Chromosome 2"/>
</dbReference>
<reference evidence="2" key="1">
    <citation type="submission" date="2021-12" db="EMBL/GenBank/DDBJ databases">
        <authorList>
            <person name="Zaccaron A."/>
            <person name="Stergiopoulos I."/>
        </authorList>
    </citation>
    <scope>NUCLEOTIDE SEQUENCE</scope>
    <source>
        <strain evidence="2">Race5_Kim</strain>
    </source>
</reference>
<dbReference type="RefSeq" id="XP_047758546.1">
    <property type="nucleotide sequence ID" value="XM_047902518.1"/>
</dbReference>
<dbReference type="PANTHER" id="PTHR36448:SF3">
    <property type="entry name" value="CUPIN TYPE-2 DOMAIN-CONTAINING PROTEIN"/>
    <property type="match status" value="1"/>
</dbReference>
<dbReference type="GeneID" id="71983248"/>
<dbReference type="AlphaFoldDB" id="A0A9Q8LB00"/>
<reference evidence="2" key="2">
    <citation type="journal article" date="2022" name="Microb. Genom.">
        <title>A chromosome-scale genome assembly of the tomato pathogen Cladosporium fulvum reveals a compartmentalized genome architecture and the presence of a dispensable chromosome.</title>
        <authorList>
            <person name="Zaccaron A.Z."/>
            <person name="Chen L.H."/>
            <person name="Samaras A."/>
            <person name="Stergiopoulos I."/>
        </authorList>
    </citation>
    <scope>NUCLEOTIDE SEQUENCE</scope>
    <source>
        <strain evidence="2">Race5_Kim</strain>
    </source>
</reference>
<evidence type="ECO:0000313" key="3">
    <source>
        <dbReference type="Proteomes" id="UP000756132"/>
    </source>
</evidence>
<dbReference type="OrthoDB" id="2589563at2759"/>
<proteinExistence type="predicted"/>
<dbReference type="Pfam" id="PF00190">
    <property type="entry name" value="Cupin_1"/>
    <property type="match status" value="1"/>
</dbReference>
<dbReference type="SUPFAM" id="SSF51182">
    <property type="entry name" value="RmlC-like cupins"/>
    <property type="match status" value="1"/>
</dbReference>
<evidence type="ECO:0000259" key="1">
    <source>
        <dbReference type="Pfam" id="PF00190"/>
    </source>
</evidence>
<dbReference type="CDD" id="cd02219">
    <property type="entry name" value="cupin_YjlB-like"/>
    <property type="match status" value="1"/>
</dbReference>
<feature type="domain" description="Cupin type-1" evidence="1">
    <location>
        <begin position="37"/>
        <end position="120"/>
    </location>
</feature>
<dbReference type="InterPro" id="IPR011051">
    <property type="entry name" value="RmlC_Cupin_sf"/>
</dbReference>
<dbReference type="KEGG" id="ffu:CLAFUR5_03370"/>